<keyword evidence="1" id="KW-0472">Membrane</keyword>
<comment type="caution">
    <text evidence="2">The sequence shown here is derived from an EMBL/GenBank/DDBJ whole genome shotgun (WGS) entry which is preliminary data.</text>
</comment>
<name>A0A3A4P9Z2_ABYX5</name>
<dbReference type="PANTHER" id="PTHR37304:SF1">
    <property type="entry name" value="MEMBRANE PROTEIN"/>
    <property type="match status" value="1"/>
</dbReference>
<dbReference type="AlphaFoldDB" id="A0A3A4P9Z2"/>
<keyword evidence="1" id="KW-0812">Transmembrane</keyword>
<accession>A0A3A4P9Z2</accession>
<dbReference type="Proteomes" id="UP000265882">
    <property type="component" value="Unassembled WGS sequence"/>
</dbReference>
<gene>
    <name evidence="2" type="ORF">C4520_03550</name>
</gene>
<proteinExistence type="predicted"/>
<dbReference type="InterPro" id="IPR007211">
    <property type="entry name" value="DUF378"/>
</dbReference>
<feature type="transmembrane region" description="Helical" evidence="1">
    <location>
        <begin position="40"/>
        <end position="58"/>
    </location>
</feature>
<organism evidence="2 3">
    <name type="scientific">Abyssobacteria bacterium (strain SURF_5)</name>
    <dbReference type="NCBI Taxonomy" id="2093360"/>
    <lineage>
        <taxon>Bacteria</taxon>
        <taxon>Pseudomonadati</taxon>
        <taxon>Candidatus Hydrogenedentota</taxon>
        <taxon>Candidatus Abyssobacteria</taxon>
    </lineage>
</organism>
<sequence>MKGVDFVSWLLLVIGGINWGLIGFFEFNLVAAIFGGEMLLISRIVYALVGLSALYEIFTLKLIRERWTPICREEHVLRPTA</sequence>
<evidence type="ECO:0000256" key="1">
    <source>
        <dbReference type="SAM" id="Phobius"/>
    </source>
</evidence>
<evidence type="ECO:0000313" key="2">
    <source>
        <dbReference type="EMBL" id="RJP24771.1"/>
    </source>
</evidence>
<reference evidence="2 3" key="1">
    <citation type="journal article" date="2017" name="ISME J.">
        <title>Energy and carbon metabolisms in a deep terrestrial subsurface fluid microbial community.</title>
        <authorList>
            <person name="Momper L."/>
            <person name="Jungbluth S.P."/>
            <person name="Lee M.D."/>
            <person name="Amend J.P."/>
        </authorList>
    </citation>
    <scope>NUCLEOTIDE SEQUENCE [LARGE SCALE GENOMIC DNA]</scope>
    <source>
        <strain evidence="2">SURF_5</strain>
    </source>
</reference>
<dbReference type="Pfam" id="PF04070">
    <property type="entry name" value="DUF378"/>
    <property type="match status" value="1"/>
</dbReference>
<keyword evidence="1" id="KW-1133">Transmembrane helix</keyword>
<dbReference type="PANTHER" id="PTHR37304">
    <property type="entry name" value="MEMBRANE PROTEIN-RELATED"/>
    <property type="match status" value="1"/>
</dbReference>
<protein>
    <submittedName>
        <fullName evidence="2">DUF378 domain-containing protein</fullName>
    </submittedName>
</protein>
<feature type="transmembrane region" description="Helical" evidence="1">
    <location>
        <begin position="7"/>
        <end position="34"/>
    </location>
</feature>
<evidence type="ECO:0000313" key="3">
    <source>
        <dbReference type="Proteomes" id="UP000265882"/>
    </source>
</evidence>
<dbReference type="EMBL" id="QZKU01000031">
    <property type="protein sequence ID" value="RJP24771.1"/>
    <property type="molecule type" value="Genomic_DNA"/>
</dbReference>